<dbReference type="SUPFAM" id="SSF56784">
    <property type="entry name" value="HAD-like"/>
    <property type="match status" value="1"/>
</dbReference>
<dbReference type="SFLD" id="SFLDG01140">
    <property type="entry name" value="C2.B:_Phosphomannomutase_and_P"/>
    <property type="match status" value="1"/>
</dbReference>
<protein>
    <recommendedName>
        <fullName evidence="3">Cof subfamily protein (Haloacid dehalogenase superfamily)/HAD superfamily hydrolase (TIGR01484 family)</fullName>
    </recommendedName>
</protein>
<dbReference type="InterPro" id="IPR006379">
    <property type="entry name" value="HAD-SF_hydro_IIB"/>
</dbReference>
<evidence type="ECO:0000313" key="2">
    <source>
        <dbReference type="Proteomes" id="UP000295221"/>
    </source>
</evidence>
<dbReference type="Pfam" id="PF08282">
    <property type="entry name" value="Hydrolase_3"/>
    <property type="match status" value="1"/>
</dbReference>
<comment type="caution">
    <text evidence="1">The sequence shown here is derived from an EMBL/GenBank/DDBJ whole genome shotgun (WGS) entry which is preliminary data.</text>
</comment>
<dbReference type="InterPro" id="IPR000150">
    <property type="entry name" value="Cof"/>
</dbReference>
<name>A0A4R2GIP8_9BACT</name>
<dbReference type="PANTHER" id="PTHR10000:SF8">
    <property type="entry name" value="HAD SUPERFAMILY HYDROLASE-LIKE, TYPE 3"/>
    <property type="match status" value="1"/>
</dbReference>
<dbReference type="NCBIfam" id="TIGR00099">
    <property type="entry name" value="Cof-subfamily"/>
    <property type="match status" value="1"/>
</dbReference>
<keyword evidence="2" id="KW-1185">Reference proteome</keyword>
<gene>
    <name evidence="1" type="ORF">EV194_105265</name>
</gene>
<dbReference type="GO" id="GO:0016791">
    <property type="term" value="F:phosphatase activity"/>
    <property type="evidence" value="ECO:0007669"/>
    <property type="project" value="TreeGrafter"/>
</dbReference>
<evidence type="ECO:0000313" key="1">
    <source>
        <dbReference type="EMBL" id="TCO08457.1"/>
    </source>
</evidence>
<dbReference type="SFLD" id="SFLDG01144">
    <property type="entry name" value="C2.B.4:_PGP_Like"/>
    <property type="match status" value="1"/>
</dbReference>
<dbReference type="InterPro" id="IPR036412">
    <property type="entry name" value="HAD-like_sf"/>
</dbReference>
<dbReference type="SFLD" id="SFLDS00003">
    <property type="entry name" value="Haloacid_Dehalogenase"/>
    <property type="match status" value="1"/>
</dbReference>
<dbReference type="Proteomes" id="UP000295221">
    <property type="component" value="Unassembled WGS sequence"/>
</dbReference>
<dbReference type="PANTHER" id="PTHR10000">
    <property type="entry name" value="PHOSPHOSERINE PHOSPHATASE"/>
    <property type="match status" value="1"/>
</dbReference>
<dbReference type="NCBIfam" id="TIGR01484">
    <property type="entry name" value="HAD-SF-IIB"/>
    <property type="match status" value="1"/>
</dbReference>
<reference evidence="1 2" key="1">
    <citation type="submission" date="2019-03" db="EMBL/GenBank/DDBJ databases">
        <title>Genomic Encyclopedia of Type Strains, Phase IV (KMG-IV): sequencing the most valuable type-strain genomes for metagenomic binning, comparative biology and taxonomic classification.</title>
        <authorList>
            <person name="Goeker M."/>
        </authorList>
    </citation>
    <scope>NUCLEOTIDE SEQUENCE [LARGE SCALE GENOMIC DNA]</scope>
    <source>
        <strain evidence="1 2">DSM 24179</strain>
    </source>
</reference>
<dbReference type="CDD" id="cd07518">
    <property type="entry name" value="HAD_YbiV-Like"/>
    <property type="match status" value="1"/>
</dbReference>
<dbReference type="Gene3D" id="3.30.1240.10">
    <property type="match status" value="1"/>
</dbReference>
<dbReference type="InterPro" id="IPR023214">
    <property type="entry name" value="HAD_sf"/>
</dbReference>
<sequence>MFPNTRLVNFADSCNNRNLIFLINTFTMNIKLIVSDLDGTLLNDKKELPTEFWEIHKKLIDKGILFALASGRQYYTMEDMFDAIRHQTLFIAENGTYVRHRDEEIHVDSLDFGHATELIKTGREINDAEIVLCCKNSAYIECTNEKFVQETGKYYGRLKLVKDLTQVEDTVLKLGMFDYRIAEENSYQHFLKHSNGQLKVVVSGKEWMDVFNNTASKGKAIETIQTKLNIKPEETMVFGDYLNDLEMMQTAMHSYAMKNAHPEIIKASRFITEYDNNENGVLRVLKNIL</sequence>
<dbReference type="Gene3D" id="3.40.50.1000">
    <property type="entry name" value="HAD superfamily/HAD-like"/>
    <property type="match status" value="1"/>
</dbReference>
<dbReference type="AlphaFoldDB" id="A0A4R2GIP8"/>
<proteinExistence type="predicted"/>
<dbReference type="GO" id="GO:0005829">
    <property type="term" value="C:cytosol"/>
    <property type="evidence" value="ECO:0007669"/>
    <property type="project" value="TreeGrafter"/>
</dbReference>
<dbReference type="GO" id="GO:0000287">
    <property type="term" value="F:magnesium ion binding"/>
    <property type="evidence" value="ECO:0007669"/>
    <property type="project" value="TreeGrafter"/>
</dbReference>
<dbReference type="EMBL" id="SLWK01000005">
    <property type="protein sequence ID" value="TCO08457.1"/>
    <property type="molecule type" value="Genomic_DNA"/>
</dbReference>
<accession>A0A4R2GIP8</accession>
<dbReference type="PROSITE" id="PS01228">
    <property type="entry name" value="COF_1"/>
    <property type="match status" value="1"/>
</dbReference>
<evidence type="ECO:0008006" key="3">
    <source>
        <dbReference type="Google" id="ProtNLM"/>
    </source>
</evidence>
<organism evidence="1 2">
    <name type="scientific">Natronoflexus pectinivorans</name>
    <dbReference type="NCBI Taxonomy" id="682526"/>
    <lineage>
        <taxon>Bacteria</taxon>
        <taxon>Pseudomonadati</taxon>
        <taxon>Bacteroidota</taxon>
        <taxon>Bacteroidia</taxon>
        <taxon>Marinilabiliales</taxon>
        <taxon>Marinilabiliaceae</taxon>
        <taxon>Natronoflexus</taxon>
    </lineage>
</organism>